<gene>
    <name evidence="3" type="ORF">ETAA1_36920</name>
</gene>
<evidence type="ECO:0000256" key="1">
    <source>
        <dbReference type="SAM" id="MobiDB-lite"/>
    </source>
</evidence>
<dbReference type="EMBL" id="CP036273">
    <property type="protein sequence ID" value="QDU21719.1"/>
    <property type="molecule type" value="Genomic_DNA"/>
</dbReference>
<dbReference type="AlphaFoldDB" id="A0A517XW41"/>
<organism evidence="3 4">
    <name type="scientific">Urbifossiella limnaea</name>
    <dbReference type="NCBI Taxonomy" id="2528023"/>
    <lineage>
        <taxon>Bacteria</taxon>
        <taxon>Pseudomonadati</taxon>
        <taxon>Planctomycetota</taxon>
        <taxon>Planctomycetia</taxon>
        <taxon>Gemmatales</taxon>
        <taxon>Gemmataceae</taxon>
        <taxon>Urbifossiella</taxon>
    </lineage>
</organism>
<dbReference type="Proteomes" id="UP000319576">
    <property type="component" value="Chromosome"/>
</dbReference>
<dbReference type="OrthoDB" id="9134227at2"/>
<dbReference type="Pfam" id="PF09369">
    <property type="entry name" value="MZB"/>
    <property type="match status" value="1"/>
</dbReference>
<dbReference type="NCBIfam" id="NF038324">
    <property type="entry name" value="DrmB_fam"/>
    <property type="match status" value="1"/>
</dbReference>
<evidence type="ECO:0000313" key="4">
    <source>
        <dbReference type="Proteomes" id="UP000319576"/>
    </source>
</evidence>
<dbReference type="RefSeq" id="WP_145240872.1">
    <property type="nucleotide sequence ID" value="NZ_CP036273.1"/>
</dbReference>
<reference evidence="3 4" key="1">
    <citation type="submission" date="2019-02" db="EMBL/GenBank/DDBJ databases">
        <title>Deep-cultivation of Planctomycetes and their phenomic and genomic characterization uncovers novel biology.</title>
        <authorList>
            <person name="Wiegand S."/>
            <person name="Jogler M."/>
            <person name="Boedeker C."/>
            <person name="Pinto D."/>
            <person name="Vollmers J."/>
            <person name="Rivas-Marin E."/>
            <person name="Kohn T."/>
            <person name="Peeters S.H."/>
            <person name="Heuer A."/>
            <person name="Rast P."/>
            <person name="Oberbeckmann S."/>
            <person name="Bunk B."/>
            <person name="Jeske O."/>
            <person name="Meyerdierks A."/>
            <person name="Storesund J.E."/>
            <person name="Kallscheuer N."/>
            <person name="Luecker S."/>
            <person name="Lage O.M."/>
            <person name="Pohl T."/>
            <person name="Merkel B.J."/>
            <person name="Hornburger P."/>
            <person name="Mueller R.-W."/>
            <person name="Bruemmer F."/>
            <person name="Labrenz M."/>
            <person name="Spormann A.M."/>
            <person name="Op den Camp H."/>
            <person name="Overmann J."/>
            <person name="Amann R."/>
            <person name="Jetten M.S.M."/>
            <person name="Mascher T."/>
            <person name="Medema M.H."/>
            <person name="Devos D.P."/>
            <person name="Kaster A.-K."/>
            <person name="Ovreas L."/>
            <person name="Rohde M."/>
            <person name="Galperin M.Y."/>
            <person name="Jogler C."/>
        </authorList>
    </citation>
    <scope>NUCLEOTIDE SEQUENCE [LARGE SCALE GENOMIC DNA]</scope>
    <source>
        <strain evidence="3 4">ETA_A1</strain>
    </source>
</reference>
<name>A0A517XW41_9BACT</name>
<keyword evidence="4" id="KW-1185">Reference proteome</keyword>
<proteinExistence type="predicted"/>
<dbReference type="InterPro" id="IPR018973">
    <property type="entry name" value="MZB"/>
</dbReference>
<dbReference type="KEGG" id="uli:ETAA1_36920"/>
<accession>A0A517XW41</accession>
<sequence length="626" mass="69605">MTPKDQKRFKVGELRPSQALTTFGVGAIIDLPNLSVMVMGLNDWPLKDTVEIGLQRLLDSVRDVLGAQVAALRSAPVVPDTRQVNPFDPSALVGIPVAPFPRWMVCPYCRRLAPLGSGLFKLETPYRTDQIRYVHANCTKPGKPPTVVPARFVVACKNGHLDDFPWRDFAHNGPTTCTGGMKLLEPSATGEAASIFVQCEGANCGAIRPMSDAFKMDLKALPVCKARRPHLRDHDECGCKTPLGLDMRMEPMLQGASNSWFGITLTALAIPQASGKLKQLVEDHWTVLEKVQSEQNIELLQTVTTQLRDLSEYTATDIWQAVQAKKTAPPDEGGDPSDLKTPEWEVFTDPDSAEKGRDFQLRAVPPPKRYAKYFETVVLAERLREVRALVGFSRIESPSDYDNPTAFPENQRARLSRTQPTWVPASEIRGEGLFFHFKEDLIQKWVKENKALDGVFLEAHRRWRIARKLEPPDEFYPGLRFVLLHSFAHALIRQLSVECGYTTASLRERIYSRNPGVDEPEMAGVLIYTAAPDSEGTLGGLVSLGRPGTLERHLDQALDNVRLCASDPLCAEHHPYRDGTTLHAASCHACLFAPETSCERGNKYLDRAVLVPTVETGEGSELAFFR</sequence>
<evidence type="ECO:0000313" key="3">
    <source>
        <dbReference type="EMBL" id="QDU21719.1"/>
    </source>
</evidence>
<feature type="region of interest" description="Disordered" evidence="1">
    <location>
        <begin position="324"/>
        <end position="343"/>
    </location>
</feature>
<feature type="domain" description="MrfA-like Zn-binding" evidence="2">
    <location>
        <begin position="487"/>
        <end position="591"/>
    </location>
</feature>
<evidence type="ECO:0000259" key="2">
    <source>
        <dbReference type="Pfam" id="PF09369"/>
    </source>
</evidence>
<protein>
    <recommendedName>
        <fullName evidence="2">MrfA-like Zn-binding domain-containing protein</fullName>
    </recommendedName>
</protein>
<dbReference type="InterPro" id="IPR047721">
    <property type="entry name" value="DrmB"/>
</dbReference>